<dbReference type="Gene3D" id="3.30.390.30">
    <property type="match status" value="1"/>
</dbReference>
<dbReference type="PRINTS" id="PR00411">
    <property type="entry name" value="PNDRDTASEI"/>
</dbReference>
<dbReference type="FunFam" id="3.50.50.60:FF:000051">
    <property type="entry name" value="Glutathione reductase"/>
    <property type="match status" value="1"/>
</dbReference>
<name>A0A5J4YLE3_PORPP</name>
<proteinExistence type="inferred from homology"/>
<evidence type="ECO:0000259" key="13">
    <source>
        <dbReference type="Pfam" id="PF02852"/>
    </source>
</evidence>
<dbReference type="PROSITE" id="PS00076">
    <property type="entry name" value="PYRIDINE_REDOX_1"/>
    <property type="match status" value="1"/>
</dbReference>
<dbReference type="InterPro" id="IPR036188">
    <property type="entry name" value="FAD/NAD-bd_sf"/>
</dbReference>
<evidence type="ECO:0000313" key="15">
    <source>
        <dbReference type="EMBL" id="KAA8492246.1"/>
    </source>
</evidence>
<evidence type="ECO:0000256" key="10">
    <source>
        <dbReference type="PIRSR" id="PIRSR000350-3"/>
    </source>
</evidence>
<keyword evidence="10" id="KW-0520">NAD</keyword>
<feature type="domain" description="FAD/NAD(P)-binding" evidence="14">
    <location>
        <begin position="68"/>
        <end position="381"/>
    </location>
</feature>
<keyword evidence="4 10" id="KW-0274">FAD</keyword>
<keyword evidence="10" id="KW-0547">Nucleotide-binding</keyword>
<keyword evidence="16" id="KW-1185">Reference proteome</keyword>
<dbReference type="SUPFAM" id="SSF51905">
    <property type="entry name" value="FAD/NAD(P)-binding domain"/>
    <property type="match status" value="1"/>
</dbReference>
<protein>
    <submittedName>
        <fullName evidence="15">Glutathione reductase</fullName>
    </submittedName>
</protein>
<feature type="binding site" evidence="10">
    <location>
        <position position="366"/>
    </location>
    <ligand>
        <name>FAD</name>
        <dbReference type="ChEBI" id="CHEBI:57692"/>
    </ligand>
</feature>
<keyword evidence="7" id="KW-1015">Disulfide bond</keyword>
<dbReference type="GO" id="GO:0045454">
    <property type="term" value="P:cell redox homeostasis"/>
    <property type="evidence" value="ECO:0007669"/>
    <property type="project" value="InterPro"/>
</dbReference>
<accession>A0A5J4YLE3</accession>
<comment type="caution">
    <text evidence="15">The sequence shown here is derived from an EMBL/GenBank/DDBJ whole genome shotgun (WGS) entry which is preliminary data.</text>
</comment>
<dbReference type="Pfam" id="PF07992">
    <property type="entry name" value="Pyr_redox_2"/>
    <property type="match status" value="1"/>
</dbReference>
<dbReference type="GO" id="GO:0006749">
    <property type="term" value="P:glutathione metabolic process"/>
    <property type="evidence" value="ECO:0007669"/>
    <property type="project" value="TreeGrafter"/>
</dbReference>
<organism evidence="15 16">
    <name type="scientific">Porphyridium purpureum</name>
    <name type="common">Red alga</name>
    <name type="synonym">Porphyridium cruentum</name>
    <dbReference type="NCBI Taxonomy" id="35688"/>
    <lineage>
        <taxon>Eukaryota</taxon>
        <taxon>Rhodophyta</taxon>
        <taxon>Bangiophyceae</taxon>
        <taxon>Porphyridiales</taxon>
        <taxon>Porphyridiaceae</taxon>
        <taxon>Porphyridium</taxon>
    </lineage>
</organism>
<dbReference type="AlphaFoldDB" id="A0A5J4YLE3"/>
<evidence type="ECO:0000256" key="3">
    <source>
        <dbReference type="ARBA" id="ARBA00022630"/>
    </source>
</evidence>
<evidence type="ECO:0000256" key="9">
    <source>
        <dbReference type="PIRSR" id="PIRSR000350-2"/>
    </source>
</evidence>
<dbReference type="InterPro" id="IPR046952">
    <property type="entry name" value="GSHR/TRXR-like"/>
</dbReference>
<dbReference type="GO" id="GO:0034599">
    <property type="term" value="P:cellular response to oxidative stress"/>
    <property type="evidence" value="ECO:0007669"/>
    <property type="project" value="TreeGrafter"/>
</dbReference>
<dbReference type="GO" id="GO:0050660">
    <property type="term" value="F:flavin adenine dinucleotide binding"/>
    <property type="evidence" value="ECO:0007669"/>
    <property type="project" value="InterPro"/>
</dbReference>
<keyword evidence="8 12" id="KW-0676">Redox-active center</keyword>
<dbReference type="PANTHER" id="PTHR42737:SF2">
    <property type="entry name" value="GLUTATHIONE REDUCTASE"/>
    <property type="match status" value="1"/>
</dbReference>
<dbReference type="Proteomes" id="UP000324585">
    <property type="component" value="Unassembled WGS sequence"/>
</dbReference>
<evidence type="ECO:0000256" key="12">
    <source>
        <dbReference type="RuleBase" id="RU003691"/>
    </source>
</evidence>
<dbReference type="InterPro" id="IPR012999">
    <property type="entry name" value="Pyr_OxRdtase_I_AS"/>
</dbReference>
<dbReference type="InterPro" id="IPR004099">
    <property type="entry name" value="Pyr_nucl-diS_OxRdtase_dimer"/>
</dbReference>
<feature type="binding site" evidence="10">
    <location>
        <position position="325"/>
    </location>
    <ligand>
        <name>NAD(+)</name>
        <dbReference type="ChEBI" id="CHEBI:57540"/>
    </ligand>
</feature>
<reference evidence="16" key="1">
    <citation type="journal article" date="2019" name="Nat. Commun.">
        <title>Expansion of phycobilisome linker gene families in mesophilic red algae.</title>
        <authorList>
            <person name="Lee J."/>
            <person name="Kim D."/>
            <person name="Bhattacharya D."/>
            <person name="Yoon H.S."/>
        </authorList>
    </citation>
    <scope>NUCLEOTIDE SEQUENCE [LARGE SCALE GENOMIC DNA]</scope>
    <source>
        <strain evidence="16">CCMP 1328</strain>
    </source>
</reference>
<dbReference type="InterPro" id="IPR016156">
    <property type="entry name" value="FAD/NAD-linked_Rdtase_dimer_sf"/>
</dbReference>
<gene>
    <name evidence="15" type="ORF">FVE85_3684</name>
</gene>
<dbReference type="GO" id="GO:0005739">
    <property type="term" value="C:mitochondrion"/>
    <property type="evidence" value="ECO:0007669"/>
    <property type="project" value="TreeGrafter"/>
</dbReference>
<evidence type="ECO:0000256" key="8">
    <source>
        <dbReference type="ARBA" id="ARBA00023284"/>
    </source>
</evidence>
<evidence type="ECO:0000259" key="14">
    <source>
        <dbReference type="Pfam" id="PF07992"/>
    </source>
</evidence>
<dbReference type="OrthoDB" id="361797at2759"/>
<feature type="binding site" evidence="10">
    <location>
        <position position="114"/>
    </location>
    <ligand>
        <name>FAD</name>
        <dbReference type="ChEBI" id="CHEBI:57692"/>
    </ligand>
</feature>
<dbReference type="PANTHER" id="PTHR42737">
    <property type="entry name" value="GLUTATHIONE REDUCTASE"/>
    <property type="match status" value="1"/>
</dbReference>
<dbReference type="NCBIfam" id="NF004776">
    <property type="entry name" value="PRK06116.1"/>
    <property type="match status" value="1"/>
</dbReference>
<sequence>MAAFLCLGAAGKRASVSFASSGLCHFPSDSGKFCVSKAVVGSTSGRVRVARETPRCVSSSPSSSQYDYDLFVIGAGSGGVRASRIAASYGARVACAEERYLGGTCVNVGCVPKKLFVYGSHYGHMPEEARNFGWDFGTDKKLDWARFIENKNAEIERLNGVYGRILENAGVQKIWGTASIVDAHTVQIGEQKYTTDKILIATGGWPNMPKVPGIENAISSNEFFFLKDLPKRTLVVGGGYIAVEFACLLNGYGSQVTQIYRSDLYLRGFDRDVREFLAEQMVAQGVNLKFKTDLKEIVKLSSGAFKVALTTGDEIEVDCIICATGRNPKSSNLGIAEVGVKMGKKGEILVNDRSQTNVPNIYAVGDVTDRVNLTPVALAEGHCFADSEFGGKVRMPSYEMIPTAVFSNPTIGTCGLTEEEADAKYGRDDVDVYKTNFRPMKQTIAQGTERTLMKLIVHRSTDKVVGCHIVEPAAGEVIQLVGVAMKAGATKAHFDATIGVHPTAAEELVTLRSRVDRS</sequence>
<dbReference type="SUPFAM" id="SSF55424">
    <property type="entry name" value="FAD/NAD-linked reductases, dimerisation (C-terminal) domain"/>
    <property type="match status" value="1"/>
</dbReference>
<comment type="subunit">
    <text evidence="2">Homodimer.</text>
</comment>
<feature type="disulfide bond" description="Redox-active" evidence="11">
    <location>
        <begin position="105"/>
        <end position="110"/>
    </location>
</feature>
<evidence type="ECO:0000256" key="11">
    <source>
        <dbReference type="PIRSR" id="PIRSR000350-4"/>
    </source>
</evidence>
<dbReference type="PIRSF" id="PIRSF000350">
    <property type="entry name" value="Mercury_reductase_MerA"/>
    <property type="match status" value="1"/>
</dbReference>
<dbReference type="GO" id="GO:0005829">
    <property type="term" value="C:cytosol"/>
    <property type="evidence" value="ECO:0007669"/>
    <property type="project" value="TreeGrafter"/>
</dbReference>
<dbReference type="Pfam" id="PF02852">
    <property type="entry name" value="Pyr_redox_dim"/>
    <property type="match status" value="1"/>
</dbReference>
<dbReference type="OMA" id="CFDYVKP"/>
<dbReference type="InterPro" id="IPR023753">
    <property type="entry name" value="FAD/NAD-binding_dom"/>
</dbReference>
<evidence type="ECO:0000256" key="5">
    <source>
        <dbReference type="ARBA" id="ARBA00022857"/>
    </source>
</evidence>
<dbReference type="Gene3D" id="3.50.50.60">
    <property type="entry name" value="FAD/NAD(P)-binding domain"/>
    <property type="match status" value="2"/>
</dbReference>
<dbReference type="EMBL" id="VRMN01000010">
    <property type="protein sequence ID" value="KAA8492246.1"/>
    <property type="molecule type" value="Genomic_DNA"/>
</dbReference>
<evidence type="ECO:0000256" key="4">
    <source>
        <dbReference type="ARBA" id="ARBA00022827"/>
    </source>
</evidence>
<feature type="domain" description="Pyridine nucleotide-disulphide oxidoreductase dimerisation" evidence="13">
    <location>
        <begin position="401"/>
        <end position="511"/>
    </location>
</feature>
<keyword evidence="5" id="KW-0521">NADP</keyword>
<keyword evidence="3 12" id="KW-0285">Flavoprotein</keyword>
<dbReference type="InterPro" id="IPR001100">
    <property type="entry name" value="Pyr_nuc-diS_OxRdtase"/>
</dbReference>
<comment type="cofactor">
    <cofactor evidence="10">
        <name>FAD</name>
        <dbReference type="ChEBI" id="CHEBI:57692"/>
    </cofactor>
    <text evidence="10">Binds 1 FAD per subunit.</text>
</comment>
<feature type="binding site" evidence="10">
    <location>
        <begin position="237"/>
        <end position="244"/>
    </location>
    <ligand>
        <name>NAD(+)</name>
        <dbReference type="ChEBI" id="CHEBI:57540"/>
    </ligand>
</feature>
<feature type="active site" description="Proton acceptor" evidence="9">
    <location>
        <position position="501"/>
    </location>
</feature>
<comment type="similarity">
    <text evidence="1 12">Belongs to the class-I pyridine nucleotide-disulfide oxidoreductase family.</text>
</comment>
<dbReference type="PRINTS" id="PR00368">
    <property type="entry name" value="FADPNR"/>
</dbReference>
<evidence type="ECO:0000256" key="1">
    <source>
        <dbReference type="ARBA" id="ARBA00007532"/>
    </source>
</evidence>
<keyword evidence="6 12" id="KW-0560">Oxidoreductase</keyword>
<evidence type="ECO:0000256" key="7">
    <source>
        <dbReference type="ARBA" id="ARBA00023157"/>
    </source>
</evidence>
<evidence type="ECO:0000256" key="2">
    <source>
        <dbReference type="ARBA" id="ARBA00011738"/>
    </source>
</evidence>
<evidence type="ECO:0000256" key="6">
    <source>
        <dbReference type="ARBA" id="ARBA00023002"/>
    </source>
</evidence>
<evidence type="ECO:0000313" key="16">
    <source>
        <dbReference type="Proteomes" id="UP000324585"/>
    </source>
</evidence>
<dbReference type="GO" id="GO:0004362">
    <property type="term" value="F:glutathione-disulfide reductase (NADPH) activity"/>
    <property type="evidence" value="ECO:0007669"/>
    <property type="project" value="TreeGrafter"/>
</dbReference>